<organism evidence="1">
    <name type="scientific">marine sediment metagenome</name>
    <dbReference type="NCBI Taxonomy" id="412755"/>
    <lineage>
        <taxon>unclassified sequences</taxon>
        <taxon>metagenomes</taxon>
        <taxon>ecological metagenomes</taxon>
    </lineage>
</organism>
<sequence length="152" mass="16371">MGAIFINLKGREENGIVVDQEIGKVKDAIIQGLTGLPDPERGKTAVRSVVAREQVFSGPYINEAPDLLVNFSEGYRVSWGTPLGGVPEGIFEDNRKKWGGDHVIDPVLVPGVLFMNKPFRGKTANLVDMAPTILSALGVAKGADMEGENLLR</sequence>
<name>X0YIJ4_9ZZZZ</name>
<comment type="caution">
    <text evidence="1">The sequence shown here is derived from an EMBL/GenBank/DDBJ whole genome shotgun (WGS) entry which is preliminary data.</text>
</comment>
<dbReference type="SUPFAM" id="SSF53649">
    <property type="entry name" value="Alkaline phosphatase-like"/>
    <property type="match status" value="1"/>
</dbReference>
<protein>
    <submittedName>
        <fullName evidence="1">Uncharacterized protein</fullName>
    </submittedName>
</protein>
<proteinExistence type="predicted"/>
<reference evidence="1" key="1">
    <citation type="journal article" date="2014" name="Front. Microbiol.">
        <title>High frequency of phylogenetically diverse reductive dehalogenase-homologous genes in deep subseafloor sedimentary metagenomes.</title>
        <authorList>
            <person name="Kawai M."/>
            <person name="Futagami T."/>
            <person name="Toyoda A."/>
            <person name="Takaki Y."/>
            <person name="Nishi S."/>
            <person name="Hori S."/>
            <person name="Arai W."/>
            <person name="Tsubouchi T."/>
            <person name="Morono Y."/>
            <person name="Uchiyama I."/>
            <person name="Ito T."/>
            <person name="Fujiyama A."/>
            <person name="Inagaki F."/>
            <person name="Takami H."/>
        </authorList>
    </citation>
    <scope>NUCLEOTIDE SEQUENCE</scope>
    <source>
        <strain evidence="1">Expedition CK06-06</strain>
    </source>
</reference>
<gene>
    <name evidence="1" type="ORF">S01H4_19334</name>
</gene>
<dbReference type="InterPro" id="IPR017850">
    <property type="entry name" value="Alkaline_phosphatase_core_sf"/>
</dbReference>
<dbReference type="EMBL" id="BART01008615">
    <property type="protein sequence ID" value="GAG55760.1"/>
    <property type="molecule type" value="Genomic_DNA"/>
</dbReference>
<evidence type="ECO:0000313" key="1">
    <source>
        <dbReference type="EMBL" id="GAG55760.1"/>
    </source>
</evidence>
<dbReference type="AlphaFoldDB" id="X0YIJ4"/>
<accession>X0YIJ4</accession>